<name>A0ABU0DYW6_9FIRM</name>
<dbReference type="GO" id="GO:0016787">
    <property type="term" value="F:hydrolase activity"/>
    <property type="evidence" value="ECO:0007669"/>
    <property type="project" value="UniProtKB-KW"/>
</dbReference>
<dbReference type="InterPro" id="IPR007214">
    <property type="entry name" value="YbaK/aa-tRNA-synth-assoc-dom"/>
</dbReference>
<evidence type="ECO:0000256" key="4">
    <source>
        <dbReference type="PIRNR" id="PIRNR006181"/>
    </source>
</evidence>
<dbReference type="Proteomes" id="UP001230220">
    <property type="component" value="Unassembled WGS sequence"/>
</dbReference>
<gene>
    <name evidence="6" type="ORF">J2S15_000568</name>
</gene>
<dbReference type="SUPFAM" id="SSF55826">
    <property type="entry name" value="YbaK/ProRS associated domain"/>
    <property type="match status" value="1"/>
</dbReference>
<evidence type="ECO:0000313" key="6">
    <source>
        <dbReference type="EMBL" id="MDQ0359837.1"/>
    </source>
</evidence>
<dbReference type="CDD" id="cd00002">
    <property type="entry name" value="YbaK_deacylase"/>
    <property type="match status" value="1"/>
</dbReference>
<proteinExistence type="inferred from homology"/>
<feature type="domain" description="YbaK/aminoacyl-tRNA synthetase-associated" evidence="5">
    <location>
        <begin position="30"/>
        <end position="142"/>
    </location>
</feature>
<sequence length="154" mass="17402">MKKTNAMRILDQHKITYNMYEYEVGEEFDSHKVANKIHKPEELIYKTLVTIGKSKHYYVFIVPVEKELDLKKAAKAAKEKSIEMIAVKEINKVTGYVRGGCSPIGMKKVFPTFCDSSALAFDTIIVSGGKIGLQIELDPQKLSEILPLTFEEVC</sequence>
<evidence type="ECO:0000256" key="1">
    <source>
        <dbReference type="ARBA" id="ARBA00009798"/>
    </source>
</evidence>
<comment type="caution">
    <text evidence="6">The sequence shown here is derived from an EMBL/GenBank/DDBJ whole genome shotgun (WGS) entry which is preliminary data.</text>
</comment>
<dbReference type="EC" id="4.2.-.-" evidence="4"/>
<keyword evidence="6" id="KW-0378">Hydrolase</keyword>
<dbReference type="InterPro" id="IPR036754">
    <property type="entry name" value="YbaK/aa-tRNA-synt-asso_dom_sf"/>
</dbReference>
<keyword evidence="7" id="KW-1185">Reference proteome</keyword>
<protein>
    <recommendedName>
        <fullName evidence="4">Cys-tRNA(Pro)/Cys-tRNA(Cys) deacylase</fullName>
        <ecNumber evidence="4">4.2.-.-</ecNumber>
    </recommendedName>
</protein>
<comment type="similarity">
    <text evidence="1 4">Belongs to the prolyl-tRNA editing family. YbaK/EbsC subfamily.</text>
</comment>
<dbReference type="EMBL" id="JAUSUR010000001">
    <property type="protein sequence ID" value="MDQ0359837.1"/>
    <property type="molecule type" value="Genomic_DNA"/>
</dbReference>
<keyword evidence="2 4" id="KW-0648">Protein biosynthesis</keyword>
<accession>A0ABU0DYW6</accession>
<dbReference type="PIRSF" id="PIRSF006181">
    <property type="entry name" value="EbsC_YbaK"/>
    <property type="match status" value="1"/>
</dbReference>
<dbReference type="Gene3D" id="3.90.960.10">
    <property type="entry name" value="YbaK/aminoacyl-tRNA synthetase-associated domain"/>
    <property type="match status" value="1"/>
</dbReference>
<reference evidence="6 7" key="1">
    <citation type="submission" date="2023-07" db="EMBL/GenBank/DDBJ databases">
        <title>Genomic Encyclopedia of Type Strains, Phase IV (KMG-IV): sequencing the most valuable type-strain genomes for metagenomic binning, comparative biology and taxonomic classification.</title>
        <authorList>
            <person name="Goeker M."/>
        </authorList>
    </citation>
    <scope>NUCLEOTIDE SEQUENCE [LARGE SCALE GENOMIC DNA]</scope>
    <source>
        <strain evidence="6 7">DSM 16784</strain>
    </source>
</reference>
<dbReference type="PANTHER" id="PTHR30411">
    <property type="entry name" value="CYTOPLASMIC PROTEIN"/>
    <property type="match status" value="1"/>
</dbReference>
<evidence type="ECO:0000256" key="2">
    <source>
        <dbReference type="ARBA" id="ARBA00022917"/>
    </source>
</evidence>
<organism evidence="6 7">
    <name type="scientific">Breznakia pachnodae</name>
    <dbReference type="NCBI Taxonomy" id="265178"/>
    <lineage>
        <taxon>Bacteria</taxon>
        <taxon>Bacillati</taxon>
        <taxon>Bacillota</taxon>
        <taxon>Erysipelotrichia</taxon>
        <taxon>Erysipelotrichales</taxon>
        <taxon>Erysipelotrichaceae</taxon>
        <taxon>Breznakia</taxon>
    </lineage>
</organism>
<dbReference type="Pfam" id="PF04073">
    <property type="entry name" value="tRNA_edit"/>
    <property type="match status" value="1"/>
</dbReference>
<dbReference type="InterPro" id="IPR004369">
    <property type="entry name" value="Prolyl-tRNA_editing_YbaK/EbsC"/>
</dbReference>
<keyword evidence="3 4" id="KW-0456">Lyase</keyword>
<dbReference type="RefSeq" id="WP_307405285.1">
    <property type="nucleotide sequence ID" value="NZ_JAUSUR010000001.1"/>
</dbReference>
<evidence type="ECO:0000259" key="5">
    <source>
        <dbReference type="Pfam" id="PF04073"/>
    </source>
</evidence>
<dbReference type="NCBIfam" id="TIGR00011">
    <property type="entry name" value="YbaK_EbsC"/>
    <property type="match status" value="1"/>
</dbReference>
<evidence type="ECO:0000313" key="7">
    <source>
        <dbReference type="Proteomes" id="UP001230220"/>
    </source>
</evidence>
<evidence type="ECO:0000256" key="3">
    <source>
        <dbReference type="ARBA" id="ARBA00023239"/>
    </source>
</evidence>
<dbReference type="PANTHER" id="PTHR30411:SF0">
    <property type="entry name" value="CYS-TRNA(PRO)_CYS-TRNA(CYS) DEACYLASE YBAK"/>
    <property type="match status" value="1"/>
</dbReference>